<evidence type="ECO:0000313" key="1">
    <source>
        <dbReference type="EMBL" id="CFR68117.1"/>
    </source>
</evidence>
<organism evidence="1 4">
    <name type="scientific">Mycobacterium tuberculosis</name>
    <dbReference type="NCBI Taxonomy" id="1773"/>
    <lineage>
        <taxon>Bacteria</taxon>
        <taxon>Bacillati</taxon>
        <taxon>Actinomycetota</taxon>
        <taxon>Actinomycetes</taxon>
        <taxon>Mycobacteriales</taxon>
        <taxon>Mycobacteriaceae</taxon>
        <taxon>Mycobacterium</taxon>
        <taxon>Mycobacterium tuberculosis complex</taxon>
    </lineage>
</organism>
<accession>A0A654TX52</accession>
<dbReference type="Proteomes" id="UP000039021">
    <property type="component" value="Unassembled WGS sequence"/>
</dbReference>
<dbReference type="AlphaFoldDB" id="A0A654TX52"/>
<protein>
    <submittedName>
        <fullName evidence="1">Uncharacterized protein</fullName>
    </submittedName>
</protein>
<proteinExistence type="predicted"/>
<reference evidence="3 4" key="1">
    <citation type="submission" date="2015-03" db="EMBL/GenBank/DDBJ databases">
        <authorList>
            <consortium name="Pathogen Informatics"/>
        </authorList>
    </citation>
    <scope>NUCLEOTIDE SEQUENCE [LARGE SCALE GENOMIC DNA]</scope>
    <source>
        <strain evidence="1 4">C09601061</strain>
        <strain evidence="3">N09902308</strain>
    </source>
</reference>
<name>A0A654TX52_MYCTX</name>
<gene>
    <name evidence="1" type="ORF">ERS007657_00609</name>
    <name evidence="2" type="ORF">ERS007739_00007</name>
</gene>
<dbReference type="Proteomes" id="UP000046680">
    <property type="component" value="Unassembled WGS sequence"/>
</dbReference>
<evidence type="ECO:0000313" key="3">
    <source>
        <dbReference type="Proteomes" id="UP000039021"/>
    </source>
</evidence>
<evidence type="ECO:0000313" key="4">
    <source>
        <dbReference type="Proteomes" id="UP000046680"/>
    </source>
</evidence>
<evidence type="ECO:0000313" key="2">
    <source>
        <dbReference type="EMBL" id="COW75812.1"/>
    </source>
</evidence>
<sequence length="82" mass="8783">MVWYFGKASSPISAISRVAAKTGPGHRTTTVPIRRQRRFVVARLGSNSPNRLATAMIAGASVRDANITVTKPIAHGDARVLK</sequence>
<reference evidence="2" key="2">
    <citation type="submission" date="2015-03" db="EMBL/GenBank/DDBJ databases">
        <authorList>
            <consortium name="Pathogen Informatics"/>
            <person name="Murphy D."/>
        </authorList>
    </citation>
    <scope>NUCLEOTIDE SEQUENCE</scope>
    <source>
        <strain evidence="2">N09902308</strain>
    </source>
</reference>
<dbReference type="EMBL" id="CSBK01000001">
    <property type="protein sequence ID" value="COW75812.1"/>
    <property type="molecule type" value="Genomic_DNA"/>
</dbReference>
<dbReference type="EMBL" id="CGCX01000138">
    <property type="protein sequence ID" value="CFR68117.1"/>
    <property type="molecule type" value="Genomic_DNA"/>
</dbReference>